<evidence type="ECO:0000313" key="2">
    <source>
        <dbReference type="EMBL" id="CAD9446850.1"/>
    </source>
</evidence>
<proteinExistence type="predicted"/>
<evidence type="ECO:0000256" key="1">
    <source>
        <dbReference type="SAM" id="Coils"/>
    </source>
</evidence>
<reference evidence="2" key="1">
    <citation type="submission" date="2021-01" db="EMBL/GenBank/DDBJ databases">
        <authorList>
            <person name="Corre E."/>
            <person name="Pelletier E."/>
            <person name="Niang G."/>
            <person name="Scheremetjew M."/>
            <person name="Finn R."/>
            <person name="Kale V."/>
            <person name="Holt S."/>
            <person name="Cochrane G."/>
            <person name="Meng A."/>
            <person name="Brown T."/>
            <person name="Cohen L."/>
        </authorList>
    </citation>
    <scope>NUCLEOTIDE SEQUENCE</scope>
    <source>
        <strain evidence="2">UTEX LB 985</strain>
    </source>
</reference>
<dbReference type="EMBL" id="HBGU01026978">
    <property type="protein sequence ID" value="CAD9446850.1"/>
    <property type="molecule type" value="Transcribed_RNA"/>
</dbReference>
<organism evidence="2">
    <name type="scientific">Haptolina brevifila</name>
    <dbReference type="NCBI Taxonomy" id="156173"/>
    <lineage>
        <taxon>Eukaryota</taxon>
        <taxon>Haptista</taxon>
        <taxon>Haptophyta</taxon>
        <taxon>Prymnesiophyceae</taxon>
        <taxon>Prymnesiales</taxon>
        <taxon>Prymnesiaceae</taxon>
        <taxon>Haptolina</taxon>
    </lineage>
</organism>
<feature type="coiled-coil region" evidence="1">
    <location>
        <begin position="80"/>
        <end position="126"/>
    </location>
</feature>
<keyword evidence="1" id="KW-0175">Coiled coil</keyword>
<dbReference type="AlphaFoldDB" id="A0A7S2D7W8"/>
<protein>
    <submittedName>
        <fullName evidence="2">Uncharacterized protein</fullName>
    </submittedName>
</protein>
<accession>A0A7S2D7W8</accession>
<gene>
    <name evidence="2" type="ORF">CBRE1094_LOCUS14643</name>
</gene>
<name>A0A7S2D7W8_9EUKA</name>
<sequence length="195" mass="21098">MVPFIEHLRGVEDIELSHMDAEFDQHISDTERLLAALEEAIKGQELHTAKAVAQTEERLAAEKRAAVEVAADAAIFTTERRCAEERLVAVREAVMEAREAAKVAQEEAVQEAIRQTEARCTDLQREAVQSVTATMQRAMGQSEEVVLATQAANKFELAAASAGAALAAASCLLNGEHEEAVLPAEGDADEGLHYF</sequence>